<keyword evidence="1" id="KW-0732">Signal</keyword>
<dbReference type="RefSeq" id="WP_370480981.1">
    <property type="nucleotide sequence ID" value="NZ_JBEOQA010000001.1"/>
</dbReference>
<evidence type="ECO:0000256" key="1">
    <source>
        <dbReference type="SAM" id="SignalP"/>
    </source>
</evidence>
<accession>A0ABV4HG88</accession>
<dbReference type="EMBL" id="JBEOQB010000003">
    <property type="protein sequence ID" value="MEZ0452268.1"/>
    <property type="molecule type" value="Genomic_DNA"/>
</dbReference>
<evidence type="ECO:0000313" key="2">
    <source>
        <dbReference type="EMBL" id="MEZ0452268.1"/>
    </source>
</evidence>
<dbReference type="InterPro" id="IPR011990">
    <property type="entry name" value="TPR-like_helical_dom_sf"/>
</dbReference>
<name>A0ABV4HG88_9SPHI</name>
<reference evidence="2 3" key="1">
    <citation type="submission" date="2024-06" db="EMBL/GenBank/DDBJ databases">
        <title>Soil Sphingobacterium thalpophilum.</title>
        <authorList>
            <person name="Yang J."/>
            <person name="Li J."/>
        </authorList>
    </citation>
    <scope>NUCLEOTIDE SEQUENCE [LARGE SCALE GENOMIC DNA]</scope>
    <source>
        <strain evidence="2 3">22g91tb</strain>
    </source>
</reference>
<comment type="caution">
    <text evidence="2">The sequence shown here is derived from an EMBL/GenBank/DDBJ whole genome shotgun (WGS) entry which is preliminary data.</text>
</comment>
<dbReference type="Gene3D" id="1.25.40.390">
    <property type="match status" value="1"/>
</dbReference>
<feature type="chain" id="PRO_5045690096" evidence="1">
    <location>
        <begin position="27"/>
        <end position="559"/>
    </location>
</feature>
<dbReference type="PROSITE" id="PS51257">
    <property type="entry name" value="PROKAR_LIPOPROTEIN"/>
    <property type="match status" value="1"/>
</dbReference>
<evidence type="ECO:0000313" key="3">
    <source>
        <dbReference type="Proteomes" id="UP001566204"/>
    </source>
</evidence>
<organism evidence="2 3">
    <name type="scientific">Sphingobacterium thalpophilum</name>
    <dbReference type="NCBI Taxonomy" id="259"/>
    <lineage>
        <taxon>Bacteria</taxon>
        <taxon>Pseudomonadati</taxon>
        <taxon>Bacteroidota</taxon>
        <taxon>Sphingobacteriia</taxon>
        <taxon>Sphingobacteriales</taxon>
        <taxon>Sphingobacteriaceae</taxon>
        <taxon>Sphingobacterium</taxon>
    </lineage>
</organism>
<dbReference type="Pfam" id="PF12741">
    <property type="entry name" value="SusD-like"/>
    <property type="match status" value="1"/>
</dbReference>
<feature type="signal peptide" evidence="1">
    <location>
        <begin position="1"/>
        <end position="26"/>
    </location>
</feature>
<protein>
    <submittedName>
        <fullName evidence="2">RagB/SusD family nutrient uptake outer membrane protein</fullName>
    </submittedName>
</protein>
<proteinExistence type="predicted"/>
<dbReference type="SUPFAM" id="SSF48452">
    <property type="entry name" value="TPR-like"/>
    <property type="match status" value="1"/>
</dbReference>
<sequence length="559" mass="61498">MKFTIKNISRFSLAALLIAGSMSSCTKNFEDYNKSNTGLTDEDLKGDGQDLVAFFRNAQMSIYNFSGAGDPNSYQVQQNLNADVFSGFFMSPTPFNSGQNNLNYAMVNGWNGEAFKVLYLDVIKAIDKQKKNGLAETYPALWGSALVIKVEAASRVTDIYGPIPYSKVGTSNTIPYDKQSDVYAAFFKELDQAVTALKSYTAGSPMAAKIDEIDLVFPNTDNQVRFKNWLKIANSLRLRLAMRLVKVDAQLAKTQAEKALDPANGGVIQSNAENFKITVPTDGTYSNPLWFISKNWADTRINATLTSYMVGLKDPRISKYMSPITPAATDVELAPHKGEYIGIRAGAEGIEKDKYQKFSALNTEGTTPTFTATTAPVLMTAAEVYFLRAEAALRGWANAGGSAQSLYEQGIETSFAQWGVTSGLSAYLNDNTSKAAAYKDPFNAENNAVSPSALTIKWNDAATNEEKLERIITQKWLAIFPEGQEAWSEFRRTGYPRLFPVVVNNSGGLIDTQIQIRRLPFPQNEYNTNRAEVQNAISLLGGPDNGGTRLWWDVAKGNF</sequence>
<keyword evidence="3" id="KW-1185">Reference proteome</keyword>
<dbReference type="InterPro" id="IPR024302">
    <property type="entry name" value="SusD-like"/>
</dbReference>
<gene>
    <name evidence="2" type="ORF">ABTW24_11730</name>
</gene>
<dbReference type="Proteomes" id="UP001566204">
    <property type="component" value="Unassembled WGS sequence"/>
</dbReference>